<dbReference type="PROSITE" id="PS51199">
    <property type="entry name" value="SF4_HELICASE"/>
    <property type="match status" value="1"/>
</dbReference>
<keyword evidence="3" id="KW-1185">Reference proteome</keyword>
<feature type="domain" description="SF4 helicase" evidence="1">
    <location>
        <begin position="180"/>
        <end position="435"/>
    </location>
</feature>
<dbReference type="InterPro" id="IPR027417">
    <property type="entry name" value="P-loop_NTPase"/>
</dbReference>
<reference evidence="3" key="1">
    <citation type="journal article" date="2019" name="Int. J. Syst. Evol. Microbiol.">
        <title>The Global Catalogue of Microorganisms (GCM) 10K type strain sequencing project: providing services to taxonomists for standard genome sequencing and annotation.</title>
        <authorList>
            <consortium name="The Broad Institute Genomics Platform"/>
            <consortium name="The Broad Institute Genome Sequencing Center for Infectious Disease"/>
            <person name="Wu L."/>
            <person name="Ma J."/>
        </authorList>
    </citation>
    <scope>NUCLEOTIDE SEQUENCE [LARGE SCALE GENOMIC DNA]</scope>
    <source>
        <strain evidence="3">JCM 17688</strain>
    </source>
</reference>
<sequence length="435" mass="47849">MTDLLASAYDATMRRDDEEMLARAVLSVGLRGQLDDLLAMVAPDDFSTPSLAELWRIAGVLRARNSYCLPNNIRGEAAKSGSRALNVEAAIKTFTGERVVFSECKRAAELVKDAAQRRRLLIAVQHGVQRISDDGEVGTFAEALDVIHQELGALSTSLLDTGEGVLLDEAVRNWWELLRDPTARVVSPTPYGVLNERLVGGGFGSSQLVTIGARPGVGKSVFLNGLLEQAARWSQHLLYYSLEMSQDECMSRVMACGGNVPLRRILDNDLDEVYTQRLQDYSEQIVGAPITIVNEPGVTLSRVRQRAKLQQRAVGLDMVVIDYLQIMGLPSAKDRLAALTELSGGLKRLAMELKVPVVVAAQLRRPENKNDRPNKDMLRECGAIEQDSDIVILLHRDPSDRDSDQIEIIVDKQRNGPTGVVTDFFDGPHVRIGTP</sequence>
<name>A0ABP8JJ72_9ACTN</name>
<dbReference type="InterPro" id="IPR016136">
    <property type="entry name" value="DNA_helicase_N/primase_C"/>
</dbReference>
<dbReference type="InterPro" id="IPR007694">
    <property type="entry name" value="DNA_helicase_DnaB-like_C"/>
</dbReference>
<dbReference type="RefSeq" id="WP_344994780.1">
    <property type="nucleotide sequence ID" value="NZ_BAABFR010000026.1"/>
</dbReference>
<dbReference type="Proteomes" id="UP001500635">
    <property type="component" value="Unassembled WGS sequence"/>
</dbReference>
<gene>
    <name evidence="2" type="ORF">GCM10023147_20730</name>
</gene>
<dbReference type="EMBL" id="BAABFR010000026">
    <property type="protein sequence ID" value="GAA4391637.1"/>
    <property type="molecule type" value="Genomic_DNA"/>
</dbReference>
<protein>
    <recommendedName>
        <fullName evidence="1">SF4 helicase domain-containing protein</fullName>
    </recommendedName>
</protein>
<proteinExistence type="predicted"/>
<dbReference type="Pfam" id="PF03796">
    <property type="entry name" value="DnaB_C"/>
    <property type="match status" value="1"/>
</dbReference>
<organism evidence="2 3">
    <name type="scientific">Tsukamurella soli</name>
    <dbReference type="NCBI Taxonomy" id="644556"/>
    <lineage>
        <taxon>Bacteria</taxon>
        <taxon>Bacillati</taxon>
        <taxon>Actinomycetota</taxon>
        <taxon>Actinomycetes</taxon>
        <taxon>Mycobacteriales</taxon>
        <taxon>Tsukamurellaceae</taxon>
        <taxon>Tsukamurella</taxon>
    </lineage>
</organism>
<comment type="caution">
    <text evidence="2">The sequence shown here is derived from an EMBL/GenBank/DDBJ whole genome shotgun (WGS) entry which is preliminary data.</text>
</comment>
<evidence type="ECO:0000313" key="3">
    <source>
        <dbReference type="Proteomes" id="UP001500635"/>
    </source>
</evidence>
<dbReference type="PANTHER" id="PTHR30153">
    <property type="entry name" value="REPLICATIVE DNA HELICASE DNAB"/>
    <property type="match status" value="1"/>
</dbReference>
<evidence type="ECO:0000313" key="2">
    <source>
        <dbReference type="EMBL" id="GAA4391637.1"/>
    </source>
</evidence>
<evidence type="ECO:0000259" key="1">
    <source>
        <dbReference type="PROSITE" id="PS51199"/>
    </source>
</evidence>
<dbReference type="Gene3D" id="1.10.860.10">
    <property type="entry name" value="DNAb Helicase, Chain A"/>
    <property type="match status" value="1"/>
</dbReference>
<accession>A0ABP8JJ72</accession>
<dbReference type="PANTHER" id="PTHR30153:SF2">
    <property type="entry name" value="REPLICATIVE DNA HELICASE"/>
    <property type="match status" value="1"/>
</dbReference>
<dbReference type="Gene3D" id="3.40.50.300">
    <property type="entry name" value="P-loop containing nucleotide triphosphate hydrolases"/>
    <property type="match status" value="1"/>
</dbReference>
<dbReference type="SUPFAM" id="SSF52540">
    <property type="entry name" value="P-loop containing nucleoside triphosphate hydrolases"/>
    <property type="match status" value="1"/>
</dbReference>